<keyword evidence="2" id="KW-1185">Reference proteome</keyword>
<dbReference type="EMBL" id="SMMG02000011">
    <property type="protein sequence ID" value="KAA3456421.1"/>
    <property type="molecule type" value="Genomic_DNA"/>
</dbReference>
<protein>
    <submittedName>
        <fullName evidence="1">Chaperone DnaJ</fullName>
    </submittedName>
</protein>
<comment type="caution">
    <text evidence="1">The sequence shown here is derived from an EMBL/GenBank/DDBJ whole genome shotgun (WGS) entry which is preliminary data.</text>
</comment>
<dbReference type="Proteomes" id="UP000325315">
    <property type="component" value="Unassembled WGS sequence"/>
</dbReference>
<dbReference type="OrthoDB" id="10250354at2759"/>
<proteinExistence type="predicted"/>
<dbReference type="AlphaFoldDB" id="A0A5B6UEC9"/>
<evidence type="ECO:0000313" key="2">
    <source>
        <dbReference type="Proteomes" id="UP000325315"/>
    </source>
</evidence>
<sequence length="121" mass="13708">MIPVIFLFNIFIHVKNCSLAQILLAYQLVILVVFPQNLMVVLQAELEVSLCQCDLILPNCLSDFHTSVLHDLDYESMHKMYRNTIIEENTQQKKIAFSALSSIAQYCPEAEQQSSLSLGTS</sequence>
<name>A0A5B6UEC9_9ROSI</name>
<reference evidence="2" key="1">
    <citation type="journal article" date="2019" name="Plant Biotechnol. J.">
        <title>Genome sequencing of the Australian wild diploid species Gossypium australe highlights disease resistance and delayed gland morphogenesis.</title>
        <authorList>
            <person name="Cai Y."/>
            <person name="Cai X."/>
            <person name="Wang Q."/>
            <person name="Wang P."/>
            <person name="Zhang Y."/>
            <person name="Cai C."/>
            <person name="Xu Y."/>
            <person name="Wang K."/>
            <person name="Zhou Z."/>
            <person name="Wang C."/>
            <person name="Geng S."/>
            <person name="Li B."/>
            <person name="Dong Q."/>
            <person name="Hou Y."/>
            <person name="Wang H."/>
            <person name="Ai P."/>
            <person name="Liu Z."/>
            <person name="Yi F."/>
            <person name="Sun M."/>
            <person name="An G."/>
            <person name="Cheng J."/>
            <person name="Zhang Y."/>
            <person name="Shi Q."/>
            <person name="Xie Y."/>
            <person name="Shi X."/>
            <person name="Chang Y."/>
            <person name="Huang F."/>
            <person name="Chen Y."/>
            <person name="Hong S."/>
            <person name="Mi L."/>
            <person name="Sun Q."/>
            <person name="Zhang L."/>
            <person name="Zhou B."/>
            <person name="Peng R."/>
            <person name="Zhang X."/>
            <person name="Liu F."/>
        </authorList>
    </citation>
    <scope>NUCLEOTIDE SEQUENCE [LARGE SCALE GENOMIC DNA]</scope>
    <source>
        <strain evidence="2">cv. PA1801</strain>
    </source>
</reference>
<organism evidence="1 2">
    <name type="scientific">Gossypium australe</name>
    <dbReference type="NCBI Taxonomy" id="47621"/>
    <lineage>
        <taxon>Eukaryota</taxon>
        <taxon>Viridiplantae</taxon>
        <taxon>Streptophyta</taxon>
        <taxon>Embryophyta</taxon>
        <taxon>Tracheophyta</taxon>
        <taxon>Spermatophyta</taxon>
        <taxon>Magnoliopsida</taxon>
        <taxon>eudicotyledons</taxon>
        <taxon>Gunneridae</taxon>
        <taxon>Pentapetalae</taxon>
        <taxon>rosids</taxon>
        <taxon>malvids</taxon>
        <taxon>Malvales</taxon>
        <taxon>Malvaceae</taxon>
        <taxon>Malvoideae</taxon>
        <taxon>Gossypium</taxon>
    </lineage>
</organism>
<accession>A0A5B6UEC9</accession>
<gene>
    <name evidence="1" type="primary">dnaJ</name>
    <name evidence="1" type="ORF">EPI10_003226</name>
</gene>
<evidence type="ECO:0000313" key="1">
    <source>
        <dbReference type="EMBL" id="KAA3456421.1"/>
    </source>
</evidence>